<dbReference type="STRING" id="1097556.R4XD23"/>
<evidence type="ECO:0000313" key="4">
    <source>
        <dbReference type="Proteomes" id="UP000013776"/>
    </source>
</evidence>
<reference evidence="3 4" key="1">
    <citation type="journal article" date="2013" name="MBio">
        <title>Genome sequencing of the plant pathogen Taphrina deformans, the causal agent of peach leaf curl.</title>
        <authorList>
            <person name="Cisse O.H."/>
            <person name="Almeida J.M.G.C.F."/>
            <person name="Fonseca A."/>
            <person name="Kumar A.A."/>
            <person name="Salojaervi J."/>
            <person name="Overmyer K."/>
            <person name="Hauser P.M."/>
            <person name="Pagni M."/>
        </authorList>
    </citation>
    <scope>NUCLEOTIDE SEQUENCE [LARGE SCALE GENOMIC DNA]</scope>
    <source>
        <strain evidence="4">PYCC 5710 / ATCC 11124 / CBS 356.35 / IMI 108563 / JCM 9778 / NBRC 8474</strain>
    </source>
</reference>
<dbReference type="EMBL" id="CAHR02000080">
    <property type="protein sequence ID" value="CCG82308.1"/>
    <property type="molecule type" value="Genomic_DNA"/>
</dbReference>
<organism evidence="3 4">
    <name type="scientific">Taphrina deformans (strain PYCC 5710 / ATCC 11124 / CBS 356.35 / IMI 108563 / JCM 9778 / NBRC 8474)</name>
    <name type="common">Peach leaf curl fungus</name>
    <name type="synonym">Lalaria deformans</name>
    <dbReference type="NCBI Taxonomy" id="1097556"/>
    <lineage>
        <taxon>Eukaryota</taxon>
        <taxon>Fungi</taxon>
        <taxon>Dikarya</taxon>
        <taxon>Ascomycota</taxon>
        <taxon>Taphrinomycotina</taxon>
        <taxon>Taphrinomycetes</taxon>
        <taxon>Taphrinales</taxon>
        <taxon>Taphrinaceae</taxon>
        <taxon>Taphrina</taxon>
    </lineage>
</organism>
<dbReference type="eggNOG" id="ENOG502RAMM">
    <property type="taxonomic scope" value="Eukaryota"/>
</dbReference>
<proteinExistence type="predicted"/>
<feature type="signal peptide" evidence="2">
    <location>
        <begin position="1"/>
        <end position="16"/>
    </location>
</feature>
<keyword evidence="4" id="KW-1185">Reference proteome</keyword>
<dbReference type="AlphaFoldDB" id="R4XD23"/>
<evidence type="ECO:0000313" key="3">
    <source>
        <dbReference type="EMBL" id="CCG82308.1"/>
    </source>
</evidence>
<feature type="region of interest" description="Disordered" evidence="1">
    <location>
        <begin position="510"/>
        <end position="537"/>
    </location>
</feature>
<dbReference type="OrthoDB" id="4334193at2759"/>
<evidence type="ECO:0000256" key="2">
    <source>
        <dbReference type="SAM" id="SignalP"/>
    </source>
</evidence>
<feature type="chain" id="PRO_5004381448" description="Peptide hydrolase" evidence="2">
    <location>
        <begin position="17"/>
        <end position="537"/>
    </location>
</feature>
<comment type="caution">
    <text evidence="3">The sequence shown here is derived from an EMBL/GenBank/DDBJ whole genome shotgun (WGS) entry which is preliminary data.</text>
</comment>
<gene>
    <name evidence="3" type="ORF">TAPDE_002326</name>
</gene>
<sequence length="537" mass="58185">MVLSFLLAATLAGVSAQRYVNESAFANLATFQAHTDMIGQLGLRSTGSVRQHQLVEYIDRYLQAVPDVSLDYTYFDLFRWQTNNDYTLFEAGKLALQMGDGSSTDVPIAGVIPLSHPAPIPVVGQLVYYPASTNLSTVNLTGKVVLRDFDYQSHSLSYALVNFLAYYTTPDTASLINSSVPYERPYLGDINQDLFDAGSSGAVGYISMWDVPRQSVQSYFDPHQGTHYTLPAHYVGSIEAQELKLAALSNTSVSMSVAASADTAMTKEIQATLPGMTNDTVYVITHTDGNTWVQDDGVAAALAIIEYFAAQPMSTRNKTLKFAFNSGHLSYSREGNLALARSLNSTYDTDGTSLVIALEHMGTREITASNRTDGQPGRELKFSGLGEPMLWSVGPIQVVIDAIKSIIQYRKLDRVFLAKGLSAPSSTGVPAIASQGGIGTLYHEHLLPTTSIISGPWSLWAPSFQASALNLTRLRDQTLAFADLILSVDGYSKAQLAGNYTIDRQRLASGKATSNSPSTADTPSEFAPGYFTSKQNY</sequence>
<name>R4XD23_TAPDE</name>
<dbReference type="VEuPathDB" id="FungiDB:TAPDE_002326"/>
<keyword evidence="2" id="KW-0732">Signal</keyword>
<dbReference type="Proteomes" id="UP000013776">
    <property type="component" value="Unassembled WGS sequence"/>
</dbReference>
<accession>R4XD23</accession>
<evidence type="ECO:0008006" key="5">
    <source>
        <dbReference type="Google" id="ProtNLM"/>
    </source>
</evidence>
<feature type="compositionally biased region" description="Polar residues" evidence="1">
    <location>
        <begin position="511"/>
        <end position="522"/>
    </location>
</feature>
<protein>
    <recommendedName>
        <fullName evidence="5">Peptide hydrolase</fullName>
    </recommendedName>
</protein>
<evidence type="ECO:0000256" key="1">
    <source>
        <dbReference type="SAM" id="MobiDB-lite"/>
    </source>
</evidence>